<feature type="repeat" description="PPR" evidence="3">
    <location>
        <begin position="203"/>
        <end position="237"/>
    </location>
</feature>
<sequence>SSYARVIVGLAKAWQFEQMWDLMEEMDKRAHLHIPAGIFSTVIKCYGRAGDVKGAVATLKRMSDDFSCTPVARTYEALIRVVMDAGQCDTALSVYRAMADRVTYNLVALGCCRSGRLDTCVEIYQEMRSRGFRVSHLAFNSLVCGLCKAGRTDEAWDVLGKSRPSACADAVTLSTVIHALCSSDCDRALELMRAMQAQRVPPNVVTYTSVIDGLCKAGRRDAAMVLLQQMQAAGCSPNTVTYNCLIHSLCKAGKLEDAFALLRGMPSKGCTPSINNKNTLVSGICKHAIMERQRREFGKLGQALFSEAMQESYSVEEDTLALFYTCLEHMFGSNGDRPDKRTYSIVIHFLCKADKVLEAARVWRAMVKRLGQVDAVTYNSFLYGLLKLNDLSEAARLFSEIDKPTLVSYSLLVHAYFKAGDLSKVEEVYQAATGQGLRPDLALYNIVLHGLSGAKQEAGVAHLWAEMLNNGVSPSVATYTILIHALCRDNRLQAARQIIDKMKGQGVLPDAITYNTLLHCLCKNELLDEARLLLREMKQHCSYTPATWNIVIDGILEQRDPGVAQRIFSQLIRDGFFPAHLTYDAFV</sequence>
<accession>D8RE82</accession>
<feature type="repeat" description="PPR" evidence="3">
    <location>
        <begin position="238"/>
        <end position="272"/>
    </location>
</feature>
<dbReference type="NCBIfam" id="TIGR00756">
    <property type="entry name" value="PPR"/>
    <property type="match status" value="11"/>
</dbReference>
<feature type="repeat" description="PPR" evidence="3">
    <location>
        <begin position="510"/>
        <end position="540"/>
    </location>
</feature>
<dbReference type="EMBL" id="GL377577">
    <property type="protein sequence ID" value="EFJ29394.1"/>
    <property type="molecule type" value="Genomic_DNA"/>
</dbReference>
<feature type="repeat" description="PPR" evidence="3">
    <location>
        <begin position="544"/>
        <end position="578"/>
    </location>
</feature>
<feature type="non-terminal residue" evidence="4">
    <location>
        <position position="587"/>
    </location>
</feature>
<dbReference type="eggNOG" id="KOG4197">
    <property type="taxonomic scope" value="Eukaryota"/>
</dbReference>
<comment type="similarity">
    <text evidence="1">Belongs to the PPR family. P subfamily.</text>
</comment>
<feature type="repeat" description="PPR" evidence="3">
    <location>
        <begin position="405"/>
        <end position="439"/>
    </location>
</feature>
<feature type="repeat" description="PPR" evidence="3">
    <location>
        <begin position="135"/>
        <end position="169"/>
    </location>
</feature>
<evidence type="ECO:0008006" key="6">
    <source>
        <dbReference type="Google" id="ProtNLM"/>
    </source>
</evidence>
<feature type="non-terminal residue" evidence="4">
    <location>
        <position position="1"/>
    </location>
</feature>
<dbReference type="Gramene" id="EFJ29394">
    <property type="protein sequence ID" value="EFJ29394"/>
    <property type="gene ID" value="SELMODRAFT_61378"/>
</dbReference>
<keyword evidence="2" id="KW-0677">Repeat</keyword>
<evidence type="ECO:0000256" key="3">
    <source>
        <dbReference type="PROSITE-ProRule" id="PRU00708"/>
    </source>
</evidence>
<feature type="repeat" description="PPR" evidence="3">
    <location>
        <begin position="339"/>
        <end position="369"/>
    </location>
</feature>
<dbReference type="PANTHER" id="PTHR47447:SF28">
    <property type="entry name" value="PENTACOTRIPEPTIDE-REPEAT REGION OF PRORP DOMAIN-CONTAINING PROTEIN"/>
    <property type="match status" value="1"/>
</dbReference>
<evidence type="ECO:0000256" key="1">
    <source>
        <dbReference type="ARBA" id="ARBA00007626"/>
    </source>
</evidence>
<dbReference type="InParanoid" id="D8RE82"/>
<feature type="repeat" description="PPR" evidence="3">
    <location>
        <begin position="475"/>
        <end position="509"/>
    </location>
</feature>
<organism evidence="5">
    <name type="scientific">Selaginella moellendorffii</name>
    <name type="common">Spikemoss</name>
    <dbReference type="NCBI Taxonomy" id="88036"/>
    <lineage>
        <taxon>Eukaryota</taxon>
        <taxon>Viridiplantae</taxon>
        <taxon>Streptophyta</taxon>
        <taxon>Embryophyta</taxon>
        <taxon>Tracheophyta</taxon>
        <taxon>Lycopodiopsida</taxon>
        <taxon>Selaginellales</taxon>
        <taxon>Selaginellaceae</taxon>
        <taxon>Selaginella</taxon>
    </lineage>
</organism>
<name>D8RE82_SELML</name>
<evidence type="ECO:0000313" key="5">
    <source>
        <dbReference type="Proteomes" id="UP000001514"/>
    </source>
</evidence>
<dbReference type="KEGG" id="smo:SELMODRAFT_61378"/>
<dbReference type="InterPro" id="IPR002885">
    <property type="entry name" value="PPR_rpt"/>
</dbReference>
<dbReference type="Pfam" id="PF13041">
    <property type="entry name" value="PPR_2"/>
    <property type="match status" value="4"/>
</dbReference>
<dbReference type="PROSITE" id="PS51375">
    <property type="entry name" value="PPR"/>
    <property type="match status" value="11"/>
</dbReference>
<dbReference type="AlphaFoldDB" id="D8RE82"/>
<feature type="repeat" description="PPR" evidence="3">
    <location>
        <begin position="374"/>
        <end position="404"/>
    </location>
</feature>
<dbReference type="Proteomes" id="UP000001514">
    <property type="component" value="Unassembled WGS sequence"/>
</dbReference>
<dbReference type="PANTHER" id="PTHR47447">
    <property type="entry name" value="OS03G0856100 PROTEIN"/>
    <property type="match status" value="1"/>
</dbReference>
<evidence type="ECO:0000256" key="2">
    <source>
        <dbReference type="ARBA" id="ARBA00022737"/>
    </source>
</evidence>
<evidence type="ECO:0000313" key="4">
    <source>
        <dbReference type="EMBL" id="EFJ29394.1"/>
    </source>
</evidence>
<gene>
    <name evidence="4" type="ORF">SELMODRAFT_61378</name>
</gene>
<dbReference type="Gene3D" id="1.25.40.10">
    <property type="entry name" value="Tetratricopeptide repeat domain"/>
    <property type="match status" value="5"/>
</dbReference>
<reference evidence="4 5" key="1">
    <citation type="journal article" date="2011" name="Science">
        <title>The Selaginella genome identifies genetic changes associated with the evolution of vascular plants.</title>
        <authorList>
            <person name="Banks J.A."/>
            <person name="Nishiyama T."/>
            <person name="Hasebe M."/>
            <person name="Bowman J.L."/>
            <person name="Gribskov M."/>
            <person name="dePamphilis C."/>
            <person name="Albert V.A."/>
            <person name="Aono N."/>
            <person name="Aoyama T."/>
            <person name="Ambrose B.A."/>
            <person name="Ashton N.W."/>
            <person name="Axtell M.J."/>
            <person name="Barker E."/>
            <person name="Barker M.S."/>
            <person name="Bennetzen J.L."/>
            <person name="Bonawitz N.D."/>
            <person name="Chapple C."/>
            <person name="Cheng C."/>
            <person name="Correa L.G."/>
            <person name="Dacre M."/>
            <person name="DeBarry J."/>
            <person name="Dreyer I."/>
            <person name="Elias M."/>
            <person name="Engstrom E.M."/>
            <person name="Estelle M."/>
            <person name="Feng L."/>
            <person name="Finet C."/>
            <person name="Floyd S.K."/>
            <person name="Frommer W.B."/>
            <person name="Fujita T."/>
            <person name="Gramzow L."/>
            <person name="Gutensohn M."/>
            <person name="Harholt J."/>
            <person name="Hattori M."/>
            <person name="Heyl A."/>
            <person name="Hirai T."/>
            <person name="Hiwatashi Y."/>
            <person name="Ishikawa M."/>
            <person name="Iwata M."/>
            <person name="Karol K.G."/>
            <person name="Koehler B."/>
            <person name="Kolukisaoglu U."/>
            <person name="Kubo M."/>
            <person name="Kurata T."/>
            <person name="Lalonde S."/>
            <person name="Li K."/>
            <person name="Li Y."/>
            <person name="Litt A."/>
            <person name="Lyons E."/>
            <person name="Manning G."/>
            <person name="Maruyama T."/>
            <person name="Michael T.P."/>
            <person name="Mikami K."/>
            <person name="Miyazaki S."/>
            <person name="Morinaga S."/>
            <person name="Murata T."/>
            <person name="Mueller-Roeber B."/>
            <person name="Nelson D.R."/>
            <person name="Obara M."/>
            <person name="Oguri Y."/>
            <person name="Olmstead R.G."/>
            <person name="Onodera N."/>
            <person name="Petersen B.L."/>
            <person name="Pils B."/>
            <person name="Prigge M."/>
            <person name="Rensing S.A."/>
            <person name="Riano-Pachon D.M."/>
            <person name="Roberts A.W."/>
            <person name="Sato Y."/>
            <person name="Scheller H.V."/>
            <person name="Schulz B."/>
            <person name="Schulz C."/>
            <person name="Shakirov E.V."/>
            <person name="Shibagaki N."/>
            <person name="Shinohara N."/>
            <person name="Shippen D.E."/>
            <person name="Soerensen I."/>
            <person name="Sotooka R."/>
            <person name="Sugimoto N."/>
            <person name="Sugita M."/>
            <person name="Sumikawa N."/>
            <person name="Tanurdzic M."/>
            <person name="Theissen G."/>
            <person name="Ulvskov P."/>
            <person name="Wakazuki S."/>
            <person name="Weng J.K."/>
            <person name="Willats W.W."/>
            <person name="Wipf D."/>
            <person name="Wolf P.G."/>
            <person name="Yang L."/>
            <person name="Zimmer A.D."/>
            <person name="Zhu Q."/>
            <person name="Mitros T."/>
            <person name="Hellsten U."/>
            <person name="Loque D."/>
            <person name="Otillar R."/>
            <person name="Salamov A."/>
            <person name="Schmutz J."/>
            <person name="Shapiro H."/>
            <person name="Lindquist E."/>
            <person name="Lucas S."/>
            <person name="Rokhsar D."/>
            <person name="Grigoriev I.V."/>
        </authorList>
    </citation>
    <scope>NUCLEOTIDE SEQUENCE [LARGE SCALE GENOMIC DNA]</scope>
</reference>
<keyword evidence="5" id="KW-1185">Reference proteome</keyword>
<dbReference type="HOGENOM" id="CLU_002706_49_12_1"/>
<dbReference type="Pfam" id="PF13812">
    <property type="entry name" value="PPR_3"/>
    <property type="match status" value="1"/>
</dbReference>
<feature type="repeat" description="PPR" evidence="3">
    <location>
        <begin position="100"/>
        <end position="134"/>
    </location>
</feature>
<feature type="repeat" description="PPR" evidence="3">
    <location>
        <begin position="440"/>
        <end position="474"/>
    </location>
</feature>
<dbReference type="InterPro" id="IPR011990">
    <property type="entry name" value="TPR-like_helical_dom_sf"/>
</dbReference>
<proteinExistence type="inferred from homology"/>
<dbReference type="Pfam" id="PF01535">
    <property type="entry name" value="PPR"/>
    <property type="match status" value="2"/>
</dbReference>
<protein>
    <recommendedName>
        <fullName evidence="6">Pentacotripeptide-repeat region of PRORP domain-containing protein</fullName>
    </recommendedName>
</protein>